<keyword evidence="2" id="KW-1185">Reference proteome</keyword>
<sequence>MSPLILTTKNFSEDILSDGQKLRPGWDDIRQLQQEIHMIKITPTSSTKYLKCKSLVSVPICNSGEFKHCQKSVLNLEESVLCPCRGLDVLGCPPLQKNCANFPGPELFACLKVSSEGDLHNFE</sequence>
<dbReference type="Proteomes" id="UP000198287">
    <property type="component" value="Unassembled WGS sequence"/>
</dbReference>
<name>A0A226ET10_FOLCA</name>
<dbReference type="AlphaFoldDB" id="A0A226ET10"/>
<comment type="caution">
    <text evidence="1">The sequence shown here is derived from an EMBL/GenBank/DDBJ whole genome shotgun (WGS) entry which is preliminary data.</text>
</comment>
<accession>A0A226ET10</accession>
<gene>
    <name evidence="1" type="ORF">Fcan01_05721</name>
</gene>
<proteinExistence type="predicted"/>
<protein>
    <submittedName>
        <fullName evidence="1">Uncharacterized protein</fullName>
    </submittedName>
</protein>
<evidence type="ECO:0000313" key="1">
    <source>
        <dbReference type="EMBL" id="OXA60307.1"/>
    </source>
</evidence>
<organism evidence="1 2">
    <name type="scientific">Folsomia candida</name>
    <name type="common">Springtail</name>
    <dbReference type="NCBI Taxonomy" id="158441"/>
    <lineage>
        <taxon>Eukaryota</taxon>
        <taxon>Metazoa</taxon>
        <taxon>Ecdysozoa</taxon>
        <taxon>Arthropoda</taxon>
        <taxon>Hexapoda</taxon>
        <taxon>Collembola</taxon>
        <taxon>Entomobryomorpha</taxon>
        <taxon>Isotomoidea</taxon>
        <taxon>Isotomidae</taxon>
        <taxon>Proisotominae</taxon>
        <taxon>Folsomia</taxon>
    </lineage>
</organism>
<evidence type="ECO:0000313" key="2">
    <source>
        <dbReference type="Proteomes" id="UP000198287"/>
    </source>
</evidence>
<reference evidence="1 2" key="1">
    <citation type="submission" date="2015-12" db="EMBL/GenBank/DDBJ databases">
        <title>The genome of Folsomia candida.</title>
        <authorList>
            <person name="Faddeeva A."/>
            <person name="Derks M.F."/>
            <person name="Anvar Y."/>
            <person name="Smit S."/>
            <person name="Van Straalen N."/>
            <person name="Roelofs D."/>
        </authorList>
    </citation>
    <scope>NUCLEOTIDE SEQUENCE [LARGE SCALE GENOMIC DNA]</scope>
    <source>
        <strain evidence="1 2">VU population</strain>
        <tissue evidence="1">Whole body</tissue>
    </source>
</reference>
<dbReference type="EMBL" id="LNIX01000002">
    <property type="protein sequence ID" value="OXA60307.1"/>
    <property type="molecule type" value="Genomic_DNA"/>
</dbReference>